<evidence type="ECO:0000256" key="1">
    <source>
        <dbReference type="ARBA" id="ARBA00004123"/>
    </source>
</evidence>
<keyword evidence="3" id="KW-0539">Nucleus</keyword>
<dbReference type="GO" id="GO:0000993">
    <property type="term" value="F:RNA polymerase II complex binding"/>
    <property type="evidence" value="ECO:0007669"/>
    <property type="project" value="TreeGrafter"/>
</dbReference>
<feature type="region of interest" description="Disordered" evidence="4">
    <location>
        <begin position="1"/>
        <end position="71"/>
    </location>
</feature>
<comment type="similarity">
    <text evidence="2">Belongs to the PAF1 family.</text>
</comment>
<feature type="region of interest" description="Disordered" evidence="4">
    <location>
        <begin position="486"/>
        <end position="552"/>
    </location>
</feature>
<protein>
    <recommendedName>
        <fullName evidence="7">RNA polymerase II-associated factor 1 homolog</fullName>
    </recommendedName>
</protein>
<evidence type="ECO:0000313" key="6">
    <source>
        <dbReference type="Proteomes" id="UP000053237"/>
    </source>
</evidence>
<keyword evidence="6" id="KW-1185">Reference proteome</keyword>
<evidence type="ECO:0008006" key="7">
    <source>
        <dbReference type="Google" id="ProtNLM"/>
    </source>
</evidence>
<accession>A0A024FZ64</accession>
<proteinExistence type="inferred from homology"/>
<dbReference type="Proteomes" id="UP000053237">
    <property type="component" value="Unassembled WGS sequence"/>
</dbReference>
<dbReference type="InterPro" id="IPR007133">
    <property type="entry name" value="RNA_pol_II-assoc_Paf1"/>
</dbReference>
<dbReference type="GO" id="GO:0016593">
    <property type="term" value="C:Cdc73/Paf1 complex"/>
    <property type="evidence" value="ECO:0007669"/>
    <property type="project" value="InterPro"/>
</dbReference>
<dbReference type="GO" id="GO:0003682">
    <property type="term" value="F:chromatin binding"/>
    <property type="evidence" value="ECO:0007669"/>
    <property type="project" value="TreeGrafter"/>
</dbReference>
<dbReference type="OrthoDB" id="10260285at2759"/>
<dbReference type="EMBL" id="CAIX01000001">
    <property type="protein sequence ID" value="CCI39340.1"/>
    <property type="molecule type" value="Genomic_DNA"/>
</dbReference>
<comment type="caution">
    <text evidence="5">The sequence shown here is derived from an EMBL/GenBank/DDBJ whole genome shotgun (WGS) entry which is preliminary data.</text>
</comment>
<evidence type="ECO:0000256" key="2">
    <source>
        <dbReference type="ARBA" id="ARBA00007560"/>
    </source>
</evidence>
<reference evidence="5 6" key="1">
    <citation type="submission" date="2012-05" db="EMBL/GenBank/DDBJ databases">
        <title>Recombination and specialization in a pathogen metapopulation.</title>
        <authorList>
            <person name="Gardiner A."/>
            <person name="Kemen E."/>
            <person name="Schultz-Larsen T."/>
            <person name="MacLean D."/>
            <person name="Van Oosterhout C."/>
            <person name="Jones J.D.G."/>
        </authorList>
    </citation>
    <scope>NUCLEOTIDE SEQUENCE [LARGE SCALE GENOMIC DNA]</scope>
    <source>
        <strain evidence="5 6">Ac Nc2</strain>
    </source>
</reference>
<feature type="compositionally biased region" description="Basic and acidic residues" evidence="4">
    <location>
        <begin position="28"/>
        <end position="52"/>
    </location>
</feature>
<dbReference type="InParanoid" id="A0A024FZ64"/>
<organism evidence="5 6">
    <name type="scientific">Albugo candida</name>
    <dbReference type="NCBI Taxonomy" id="65357"/>
    <lineage>
        <taxon>Eukaryota</taxon>
        <taxon>Sar</taxon>
        <taxon>Stramenopiles</taxon>
        <taxon>Oomycota</taxon>
        <taxon>Peronosporomycetes</taxon>
        <taxon>Albuginales</taxon>
        <taxon>Albuginaceae</taxon>
        <taxon>Albugo</taxon>
    </lineage>
</organism>
<name>A0A024FZ64_9STRA</name>
<evidence type="ECO:0000256" key="3">
    <source>
        <dbReference type="ARBA" id="ARBA00023242"/>
    </source>
</evidence>
<evidence type="ECO:0000256" key="4">
    <source>
        <dbReference type="SAM" id="MobiDB-lite"/>
    </source>
</evidence>
<gene>
    <name evidence="5" type="ORF">BN9_001230</name>
</gene>
<evidence type="ECO:0000313" key="5">
    <source>
        <dbReference type="EMBL" id="CCI39340.1"/>
    </source>
</evidence>
<dbReference type="PANTHER" id="PTHR23188">
    <property type="entry name" value="RNA POLYMERASE II-ASSOCIATED FACTOR 1 HOMOLOG"/>
    <property type="match status" value="1"/>
</dbReference>
<sequence>MSDMSSTPIEAPGKMNAASKHKSQRASTDSKIRPPSREEAHDRRRKELDKMHGRSHSSQNARHPNLKNLTAEERAKYELERKKVAKYKEDKLKARRDHTRMILESHAQSKRRSLLGKQSEFLANLEFRNKLPDLPFDTKFLQYPHESDRLIKWKPNTLEQDYVFEIHEEPNLGLSIDLIDPAKYEGRSLDGHLYGRVLMFCVIDTVPTKAEPLEAGDEAVLMMKETQSKDTKYKARPVVSWLRRTEYMGNDLYEPVHKFKSEVEFQSELREGTENALAEEVQVTLEQRAEDSFKDINDPSLIVHPFKKNLKAAKVWDVYPDQSLYPNKYAHLSYDVLPSTDDKGKSIPQRESRALLCGVSRKNEGSDHIQGSILLPVSAQAENPDAEVGEKYGYFREYLLSVQQLDNVRQELILYLRLLYSRRPEHPESQEFTYCELLHRIQLKKTKISGEDQRRHGAIVHRREYSKAEEDRRNTVLSNIGGLYNGTIEADDELDDENPNKRRKADHDTTSPTYPDEEADGRTQEQDSKITTIESDNDSPDISDGSSQAEDE</sequence>
<dbReference type="GO" id="GO:0006368">
    <property type="term" value="P:transcription elongation by RNA polymerase II"/>
    <property type="evidence" value="ECO:0007669"/>
    <property type="project" value="InterPro"/>
</dbReference>
<dbReference type="STRING" id="65357.A0A024FZ64"/>
<dbReference type="Pfam" id="PF03985">
    <property type="entry name" value="Paf1"/>
    <property type="match status" value="1"/>
</dbReference>
<comment type="subcellular location">
    <subcellularLocation>
        <location evidence="1">Nucleus</location>
    </subcellularLocation>
</comment>
<dbReference type="PANTHER" id="PTHR23188:SF12">
    <property type="entry name" value="RNA POLYMERASE II-ASSOCIATED FACTOR 1 HOMOLOG"/>
    <property type="match status" value="1"/>
</dbReference>
<dbReference type="AlphaFoldDB" id="A0A024FZ64"/>